<protein>
    <submittedName>
        <fullName evidence="3">Uncharacterized protein</fullName>
    </submittedName>
</protein>
<organism evidence="3">
    <name type="scientific">Alexandrium monilatum</name>
    <dbReference type="NCBI Taxonomy" id="311494"/>
    <lineage>
        <taxon>Eukaryota</taxon>
        <taxon>Sar</taxon>
        <taxon>Alveolata</taxon>
        <taxon>Dinophyceae</taxon>
        <taxon>Gonyaulacales</taxon>
        <taxon>Pyrocystaceae</taxon>
        <taxon>Alexandrium</taxon>
    </lineage>
</organism>
<reference evidence="3" key="1">
    <citation type="submission" date="2021-01" db="EMBL/GenBank/DDBJ databases">
        <authorList>
            <person name="Corre E."/>
            <person name="Pelletier E."/>
            <person name="Niang G."/>
            <person name="Scheremetjew M."/>
            <person name="Finn R."/>
            <person name="Kale V."/>
            <person name="Holt S."/>
            <person name="Cochrane G."/>
            <person name="Meng A."/>
            <person name="Brown T."/>
            <person name="Cohen L."/>
        </authorList>
    </citation>
    <scope>NUCLEOTIDE SEQUENCE</scope>
    <source>
        <strain evidence="3">CCMP3105</strain>
    </source>
</reference>
<feature type="region of interest" description="Disordered" evidence="1">
    <location>
        <begin position="481"/>
        <end position="533"/>
    </location>
</feature>
<feature type="compositionally biased region" description="Basic and acidic residues" evidence="1">
    <location>
        <begin position="504"/>
        <end position="515"/>
    </location>
</feature>
<proteinExistence type="predicted"/>
<evidence type="ECO:0000313" key="3">
    <source>
        <dbReference type="EMBL" id="CAE4608836.1"/>
    </source>
</evidence>
<sequence length="533" mass="59403">MVLARVHFRLAGRHWTREFSADDGTSVQQLKGLMVKSEKEEDLDAFELRRDRKRLSDSHLLWEDCHLDFKFLGVERGRLRAGRDAAEAEASKAVGANPSAVTLESVLALQADLMAGFGRPAFQKQLDALEEKFKDNQRKFQAERQKLFLTVQRVVLPKWGFAGTAKGVFEMMGALQNPKFNVDYNFQVNGWRLAGLLRLGPSSFPAGVTSLAAQSWSLLKDLADRMSSSEYQGTLQVLAQRLGSDKPDFYAARDAMAFIVHTDVLPTYGWKQSTPPGHEPSDAGIAKAWATINSFGGDEEVTKMRRRVEELLRSDGRGGRDAAACGPWVGTWSASSSPLVYTIAQVRDRVVALNAEEAWSPARGVVDREKRILLEWPEAVRGFAGQLVDDVIHWVDRSTWHRHVETDVTVQSCPGVEGGEMQLRTPAGATVAWVREELSRRLQQQDLQLACMDGPDEPLSDELVILPQLNKFNRLRVLPRGETAPSEEQPEKLDEAPAPTGETAGREAPQDERPGTPRTGSQMFDFHDLPDDY</sequence>
<evidence type="ECO:0000313" key="2">
    <source>
        <dbReference type="EMBL" id="CAE4608832.1"/>
    </source>
</evidence>
<gene>
    <name evidence="2" type="ORF">AMON00008_LOCUS32758</name>
    <name evidence="3" type="ORF">AMON00008_LOCUS32760</name>
</gene>
<dbReference type="EMBL" id="HBNR01047056">
    <property type="protein sequence ID" value="CAE4608836.1"/>
    <property type="molecule type" value="Transcribed_RNA"/>
</dbReference>
<dbReference type="AlphaFoldDB" id="A0A6T1ED70"/>
<dbReference type="EMBL" id="HBNR01047054">
    <property type="protein sequence ID" value="CAE4608832.1"/>
    <property type="molecule type" value="Transcribed_RNA"/>
</dbReference>
<evidence type="ECO:0000256" key="1">
    <source>
        <dbReference type="SAM" id="MobiDB-lite"/>
    </source>
</evidence>
<accession>A0A6T1ED70</accession>
<name>A0A6T1ED70_9DINO</name>